<evidence type="ECO:0000259" key="2">
    <source>
        <dbReference type="Pfam" id="PF04230"/>
    </source>
</evidence>
<protein>
    <recommendedName>
        <fullName evidence="2">Polysaccharide pyruvyl transferase domain-containing protein</fullName>
    </recommendedName>
</protein>
<dbReference type="InterPro" id="IPR007345">
    <property type="entry name" value="Polysacch_pyruvyl_Trfase"/>
</dbReference>
<feature type="domain" description="Polysaccharide pyruvyl transferase" evidence="2">
    <location>
        <begin position="25"/>
        <end position="337"/>
    </location>
</feature>
<keyword evidence="4" id="KW-1185">Reference proteome</keyword>
<gene>
    <name evidence="3" type="ORF">GCM10011520_17120</name>
</gene>
<keyword evidence="1" id="KW-0175">Coiled coil</keyword>
<proteinExistence type="predicted"/>
<evidence type="ECO:0000256" key="1">
    <source>
        <dbReference type="SAM" id="Coils"/>
    </source>
</evidence>
<evidence type="ECO:0000313" key="3">
    <source>
        <dbReference type="EMBL" id="GGE77177.1"/>
    </source>
</evidence>
<dbReference type="PANTHER" id="PTHR36836:SF1">
    <property type="entry name" value="COLANIC ACID BIOSYNTHESIS PROTEIN WCAK"/>
    <property type="match status" value="1"/>
</dbReference>
<dbReference type="EMBL" id="BMKO01000003">
    <property type="protein sequence ID" value="GGE77177.1"/>
    <property type="molecule type" value="Genomic_DNA"/>
</dbReference>
<dbReference type="Proteomes" id="UP000606498">
    <property type="component" value="Unassembled WGS sequence"/>
</dbReference>
<evidence type="ECO:0000313" key="4">
    <source>
        <dbReference type="Proteomes" id="UP000606498"/>
    </source>
</evidence>
<reference evidence="4" key="1">
    <citation type="journal article" date="2019" name="Int. J. Syst. Evol. Microbiol.">
        <title>The Global Catalogue of Microorganisms (GCM) 10K type strain sequencing project: providing services to taxonomists for standard genome sequencing and annotation.</title>
        <authorList>
            <consortium name="The Broad Institute Genomics Platform"/>
            <consortium name="The Broad Institute Genome Sequencing Center for Infectious Disease"/>
            <person name="Wu L."/>
            <person name="Ma J."/>
        </authorList>
    </citation>
    <scope>NUCLEOTIDE SEQUENCE [LARGE SCALE GENOMIC DNA]</scope>
    <source>
        <strain evidence="4">CGMCC 1.16033</strain>
    </source>
</reference>
<sequence length="408" mass="45392">MNPHSTTSRRKKIIFAGAYGIYSHGDDAALVVLIDQLRQQFGDFEGVVLSRHLDQDYSIYGLRSVKNLEYETKAESLGKWFQGFNYDDDTQVLNELFGEIATADLLVLGAGNFLVDYAIELFRGPVPYFSVLSIMARMNAVPVMWYGISVGPLSSCYGQKLSYFSSTIADCITLRDPLSLHNLKALGYKGEAKVLPDAVMGLFNAKEQIANNPLAIEPGFVAISVRYLPQSPEDNLLYQQTLAAFADYLVEELGKTVVFIPQQIYQHGNPQEDDRVVARQIHALMTHQTKVVLVEQALDVYQTCAAYVGANFAIATRLHANVCSAIQGVPSIAIDYNPKVASFMEYLNEEEYVLAPNQMSLQNLKKLTNQLVENQQKIKQNRITKVAQGCKDILTYSELAVDCLEASS</sequence>
<feature type="coiled-coil region" evidence="1">
    <location>
        <begin position="357"/>
        <end position="384"/>
    </location>
</feature>
<organism evidence="3 4">
    <name type="scientific">Shewanella carassii</name>
    <dbReference type="NCBI Taxonomy" id="1987584"/>
    <lineage>
        <taxon>Bacteria</taxon>
        <taxon>Pseudomonadati</taxon>
        <taxon>Pseudomonadota</taxon>
        <taxon>Gammaproteobacteria</taxon>
        <taxon>Alteromonadales</taxon>
        <taxon>Shewanellaceae</taxon>
        <taxon>Shewanella</taxon>
    </lineage>
</organism>
<name>A0ABQ1T2F3_9GAMM</name>
<dbReference type="RefSeq" id="WP_100142887.1">
    <property type="nucleotide sequence ID" value="NZ_AP024618.1"/>
</dbReference>
<dbReference type="PANTHER" id="PTHR36836">
    <property type="entry name" value="COLANIC ACID BIOSYNTHESIS PROTEIN WCAK"/>
    <property type="match status" value="1"/>
</dbReference>
<comment type="caution">
    <text evidence="3">The sequence shown here is derived from an EMBL/GenBank/DDBJ whole genome shotgun (WGS) entry which is preliminary data.</text>
</comment>
<accession>A0ABQ1T2F3</accession>
<dbReference type="Pfam" id="PF04230">
    <property type="entry name" value="PS_pyruv_trans"/>
    <property type="match status" value="1"/>
</dbReference>